<dbReference type="InterPro" id="IPR050237">
    <property type="entry name" value="ATP-dep_AMP-bd_enzyme"/>
</dbReference>
<proteinExistence type="predicted"/>
<sequence length="551" mass="60789">MPGGSDMTLHQFLWRAENVFGDQEIVSRTHEGIHRYTFADYGDRVRKLASVLDRRGYGEGDRIATFAWNNHWHHELYFGVPCQGAQLHMINILLPDSHVQHLVDDAEDAVLVVDPTMLDALEAAYDEAAFDSVELFVVMGDTVPETDLEPVTDYESFIADGDPDYEFPDVSEDQPAGMCYTSGTTGMPKGVEYTHKMYWGHTMGLLTGELGLTARDTAMTVVPMFHVSGWGRPFATLASGAKQVLPGPNPEPEDLARLVESEGVTQSAAVPTVWRGLLQYASEADPDLDSLEYVLSGGSATPKGLIERYREDLGIELVSGYGMTETTPITHLAETIPSNVDADGDERTATRAHAGLPLPGVQLKVVDEDGAEVPWDGESLGELLMKGPWVTTEYFNAPDKTERSITEDGWLKTGDIARVTENGYTDVVDRLDDLVKSGGEWISSVELENRLMGHEAVAEAAVIPVEHPTWDERPAAFVVVEDDATADDDLRETLRSFVAEEYPSWWVPDTIEFIPAVPKGATGKFSKIDLEDQYVDDELRARVREQAPGQR</sequence>
<protein>
    <submittedName>
        <fullName evidence="3">Fatty-acid--CoA ligase</fullName>
    </submittedName>
</protein>
<organism evidence="3 4">
    <name type="scientific">Halomicrobium mukohataei</name>
    <dbReference type="NCBI Taxonomy" id="57705"/>
    <lineage>
        <taxon>Archaea</taxon>
        <taxon>Methanobacteriati</taxon>
        <taxon>Methanobacteriota</taxon>
        <taxon>Stenosarchaea group</taxon>
        <taxon>Halobacteria</taxon>
        <taxon>Halobacteriales</taxon>
        <taxon>Haloarculaceae</taxon>
        <taxon>Halomicrobium</taxon>
    </lineage>
</organism>
<feature type="domain" description="AMP-binding enzyme C-terminal" evidence="2">
    <location>
        <begin position="446"/>
        <end position="524"/>
    </location>
</feature>
<dbReference type="Pfam" id="PF13193">
    <property type="entry name" value="AMP-binding_C"/>
    <property type="match status" value="1"/>
</dbReference>
<keyword evidence="3" id="KW-0436">Ligase</keyword>
<dbReference type="InterPro" id="IPR025110">
    <property type="entry name" value="AMP-bd_C"/>
</dbReference>
<dbReference type="GeneID" id="42178054"/>
<dbReference type="SUPFAM" id="SSF56801">
    <property type="entry name" value="Acetyl-CoA synthetase-like"/>
    <property type="match status" value="1"/>
</dbReference>
<dbReference type="PANTHER" id="PTHR43767">
    <property type="entry name" value="LONG-CHAIN-FATTY-ACID--COA LIGASE"/>
    <property type="match status" value="1"/>
</dbReference>
<dbReference type="Pfam" id="PF00501">
    <property type="entry name" value="AMP-binding"/>
    <property type="match status" value="1"/>
</dbReference>
<dbReference type="InterPro" id="IPR042099">
    <property type="entry name" value="ANL_N_sf"/>
</dbReference>
<evidence type="ECO:0000313" key="3">
    <source>
        <dbReference type="EMBL" id="QCD64824.1"/>
    </source>
</evidence>
<dbReference type="AlphaFoldDB" id="A0A4D6KAE5"/>
<evidence type="ECO:0000313" key="4">
    <source>
        <dbReference type="Proteomes" id="UP000297053"/>
    </source>
</evidence>
<dbReference type="PANTHER" id="PTHR43767:SF11">
    <property type="entry name" value="MEDIUM-CHAIN-FATTY-ACID--COA LIGASE"/>
    <property type="match status" value="1"/>
</dbReference>
<name>A0A4D6KAE5_9EURY</name>
<dbReference type="Proteomes" id="UP000297053">
    <property type="component" value="Chromosome"/>
</dbReference>
<accession>A0A4D6KAE5</accession>
<dbReference type="CDD" id="cd12119">
    <property type="entry name" value="ttLC_FACS_AlkK_like"/>
    <property type="match status" value="1"/>
</dbReference>
<gene>
    <name evidence="3" type="ORF">E5139_03915</name>
</gene>
<reference evidence="3 4" key="2">
    <citation type="submission" date="2019-04" db="EMBL/GenBank/DDBJ databases">
        <authorList>
            <person name="Yang S."/>
            <person name="Wei W."/>
        </authorList>
    </citation>
    <scope>NUCLEOTIDE SEQUENCE [LARGE SCALE GENOMIC DNA]</scope>
    <source>
        <strain evidence="4">ZP60</strain>
    </source>
</reference>
<dbReference type="Gene3D" id="3.30.300.30">
    <property type="match status" value="1"/>
</dbReference>
<feature type="domain" description="AMP-dependent synthetase/ligase" evidence="1">
    <location>
        <begin position="18"/>
        <end position="395"/>
    </location>
</feature>
<reference evidence="3 4" key="1">
    <citation type="submission" date="2019-04" db="EMBL/GenBank/DDBJ databases">
        <title>Complete genome sequence of Arthrobacter sp. ZXY-2 associated with effective atrazine degradation and salt adaptation.</title>
        <authorList>
            <person name="Zhao X."/>
        </authorList>
    </citation>
    <scope>NUCLEOTIDE SEQUENCE [LARGE SCALE GENOMIC DNA]</scope>
    <source>
        <strain evidence="4">ZP60</strain>
    </source>
</reference>
<dbReference type="KEGG" id="halz:E5139_03915"/>
<evidence type="ECO:0000259" key="2">
    <source>
        <dbReference type="Pfam" id="PF13193"/>
    </source>
</evidence>
<dbReference type="GO" id="GO:0016877">
    <property type="term" value="F:ligase activity, forming carbon-sulfur bonds"/>
    <property type="evidence" value="ECO:0007669"/>
    <property type="project" value="UniProtKB-ARBA"/>
</dbReference>
<dbReference type="RefSeq" id="WP_049940697.1">
    <property type="nucleotide sequence ID" value="NZ_CP039375.1"/>
</dbReference>
<dbReference type="InterPro" id="IPR045851">
    <property type="entry name" value="AMP-bd_C_sf"/>
</dbReference>
<dbReference type="InterPro" id="IPR000873">
    <property type="entry name" value="AMP-dep_synth/lig_dom"/>
</dbReference>
<dbReference type="Gene3D" id="3.40.50.12780">
    <property type="entry name" value="N-terminal domain of ligase-like"/>
    <property type="match status" value="1"/>
</dbReference>
<dbReference type="EMBL" id="CP039375">
    <property type="protein sequence ID" value="QCD64824.1"/>
    <property type="molecule type" value="Genomic_DNA"/>
</dbReference>
<dbReference type="PROSITE" id="PS00455">
    <property type="entry name" value="AMP_BINDING"/>
    <property type="match status" value="1"/>
</dbReference>
<dbReference type="InterPro" id="IPR020845">
    <property type="entry name" value="AMP-binding_CS"/>
</dbReference>
<dbReference type="NCBIfam" id="NF004837">
    <property type="entry name" value="PRK06187.1"/>
    <property type="match status" value="1"/>
</dbReference>
<evidence type="ECO:0000259" key="1">
    <source>
        <dbReference type="Pfam" id="PF00501"/>
    </source>
</evidence>